<feature type="domain" description="AB hydrolase-1" evidence="1">
    <location>
        <begin position="41"/>
        <end position="309"/>
    </location>
</feature>
<protein>
    <submittedName>
        <fullName evidence="2">Alpha/beta hydrolase</fullName>
    </submittedName>
</protein>
<gene>
    <name evidence="2" type="ORF">QB898_11340</name>
</gene>
<evidence type="ECO:0000313" key="3">
    <source>
        <dbReference type="Proteomes" id="UP001237156"/>
    </source>
</evidence>
<keyword evidence="2" id="KW-0378">Hydrolase</keyword>
<proteinExistence type="predicted"/>
<keyword evidence="3" id="KW-1185">Reference proteome</keyword>
<dbReference type="PRINTS" id="PR00111">
    <property type="entry name" value="ABHYDROLASE"/>
</dbReference>
<dbReference type="PANTHER" id="PTHR43798:SF33">
    <property type="entry name" value="HYDROLASE, PUTATIVE (AFU_ORTHOLOGUE AFUA_2G14860)-RELATED"/>
    <property type="match status" value="1"/>
</dbReference>
<reference evidence="2 3" key="1">
    <citation type="submission" date="2023-04" db="EMBL/GenBank/DDBJ databases">
        <title>Ottowia paracancer sp. nov., isolated from human stomach.</title>
        <authorList>
            <person name="Song Y."/>
        </authorList>
    </citation>
    <scope>NUCLEOTIDE SEQUENCE [LARGE SCALE GENOMIC DNA]</scope>
    <source>
        <strain evidence="2 3">10c7w1</strain>
    </source>
</reference>
<dbReference type="Pfam" id="PF12697">
    <property type="entry name" value="Abhydrolase_6"/>
    <property type="match status" value="1"/>
</dbReference>
<dbReference type="AlphaFoldDB" id="A0AAW6RMZ8"/>
<dbReference type="GO" id="GO:0016020">
    <property type="term" value="C:membrane"/>
    <property type="evidence" value="ECO:0007669"/>
    <property type="project" value="TreeGrafter"/>
</dbReference>
<dbReference type="PANTHER" id="PTHR43798">
    <property type="entry name" value="MONOACYLGLYCEROL LIPASE"/>
    <property type="match status" value="1"/>
</dbReference>
<dbReference type="RefSeq" id="WP_279525038.1">
    <property type="nucleotide sequence ID" value="NZ_JARVII010000030.1"/>
</dbReference>
<dbReference type="InterPro" id="IPR050266">
    <property type="entry name" value="AB_hydrolase_sf"/>
</dbReference>
<accession>A0AAW6RMZ8</accession>
<sequence>MNASAYTPSRPLRSRHVALRHISMHLSEWGAPPGDADAPLLVLLHGWMDVGASFQFVADAFSDGFARSRRMVAPDWRGFGLTRQSGPVDHYTIADCLGDLDALLTLLAPDGAPVDLAGHSLGGHIAMLYAGARPQRVRRVVNLEGFGLPAAAPGQAPARMAQWLDELARLHQGQAGLKPYANAAAVAERLRQNNPRLPADKALWLAGHWAQPDGQGLWRVLGDPAHKVISPYLFRLEETLAAYRAITAPVLAAHALDEKGRDSLGLLWRGQYTLAEYLERMRSVPDCRIEAVQGAGHMLHHDQPQAVARLMESFL</sequence>
<dbReference type="Gene3D" id="3.40.50.1820">
    <property type="entry name" value="alpha/beta hydrolase"/>
    <property type="match status" value="1"/>
</dbReference>
<evidence type="ECO:0000313" key="2">
    <source>
        <dbReference type="EMBL" id="MDG9700292.1"/>
    </source>
</evidence>
<dbReference type="Proteomes" id="UP001237156">
    <property type="component" value="Unassembled WGS sequence"/>
</dbReference>
<dbReference type="PRINTS" id="PR00412">
    <property type="entry name" value="EPOXHYDRLASE"/>
</dbReference>
<dbReference type="InterPro" id="IPR029058">
    <property type="entry name" value="AB_hydrolase_fold"/>
</dbReference>
<dbReference type="EMBL" id="JARVII010000030">
    <property type="protein sequence ID" value="MDG9700292.1"/>
    <property type="molecule type" value="Genomic_DNA"/>
</dbReference>
<evidence type="ECO:0000259" key="1">
    <source>
        <dbReference type="Pfam" id="PF12697"/>
    </source>
</evidence>
<dbReference type="InterPro" id="IPR000073">
    <property type="entry name" value="AB_hydrolase_1"/>
</dbReference>
<dbReference type="InterPro" id="IPR000639">
    <property type="entry name" value="Epox_hydrolase-like"/>
</dbReference>
<dbReference type="SUPFAM" id="SSF53474">
    <property type="entry name" value="alpha/beta-Hydrolases"/>
    <property type="match status" value="1"/>
</dbReference>
<dbReference type="GO" id="GO:0016787">
    <property type="term" value="F:hydrolase activity"/>
    <property type="evidence" value="ECO:0007669"/>
    <property type="project" value="UniProtKB-KW"/>
</dbReference>
<organism evidence="2 3">
    <name type="scientific">Ottowia cancrivicina</name>
    <dbReference type="NCBI Taxonomy" id="3040346"/>
    <lineage>
        <taxon>Bacteria</taxon>
        <taxon>Pseudomonadati</taxon>
        <taxon>Pseudomonadota</taxon>
        <taxon>Betaproteobacteria</taxon>
        <taxon>Burkholderiales</taxon>
        <taxon>Comamonadaceae</taxon>
        <taxon>Ottowia</taxon>
    </lineage>
</organism>
<name>A0AAW6RMZ8_9BURK</name>
<comment type="caution">
    <text evidence="2">The sequence shown here is derived from an EMBL/GenBank/DDBJ whole genome shotgun (WGS) entry which is preliminary data.</text>
</comment>